<dbReference type="PANTHER" id="PTHR33303:SF2">
    <property type="entry name" value="COA-BINDING DOMAIN-CONTAINING PROTEIN"/>
    <property type="match status" value="1"/>
</dbReference>
<dbReference type="STRING" id="441112.SAMN04488094_102448"/>
<dbReference type="RefSeq" id="WP_093359794.1">
    <property type="nucleotide sequence ID" value="NZ_FOLG01000002.1"/>
</dbReference>
<dbReference type="EMBL" id="FOLG01000002">
    <property type="protein sequence ID" value="SFC07464.1"/>
    <property type="molecule type" value="Genomic_DNA"/>
</dbReference>
<organism evidence="2 3">
    <name type="scientific">Tropicimonas isoalkanivorans</name>
    <dbReference type="NCBI Taxonomy" id="441112"/>
    <lineage>
        <taxon>Bacteria</taxon>
        <taxon>Pseudomonadati</taxon>
        <taxon>Pseudomonadota</taxon>
        <taxon>Alphaproteobacteria</taxon>
        <taxon>Rhodobacterales</taxon>
        <taxon>Roseobacteraceae</taxon>
        <taxon>Tropicimonas</taxon>
    </lineage>
</organism>
<dbReference type="InterPro" id="IPR036291">
    <property type="entry name" value="NAD(P)-bd_dom_sf"/>
</dbReference>
<dbReference type="SUPFAM" id="SSF51735">
    <property type="entry name" value="NAD(P)-binding Rossmann-fold domains"/>
    <property type="match status" value="1"/>
</dbReference>
<dbReference type="Gene3D" id="3.40.50.720">
    <property type="entry name" value="NAD(P)-binding Rossmann-like Domain"/>
    <property type="match status" value="1"/>
</dbReference>
<sequence length="148" mass="16274">MATDDLLRTVFRTTRVIACVGASANPGRPSHFVSQYLRDRGYRIIPVNPGQAGNRLFGETAVARLSDITEPVDMIDIFRRSSEVLPVVEEAIESLPGLRTVWMQIGVQNAEAAALARSHGLTVIENRCPKVEYPRLFGHQDLSDISAA</sequence>
<evidence type="ECO:0000313" key="2">
    <source>
        <dbReference type="EMBL" id="SFC07464.1"/>
    </source>
</evidence>
<accession>A0A1I1G7C3</accession>
<dbReference type="Proteomes" id="UP000198728">
    <property type="component" value="Unassembled WGS sequence"/>
</dbReference>
<gene>
    <name evidence="2" type="ORF">SAMN04488094_102448</name>
</gene>
<evidence type="ECO:0000313" key="3">
    <source>
        <dbReference type="Proteomes" id="UP000198728"/>
    </source>
</evidence>
<proteinExistence type="predicted"/>
<feature type="domain" description="CoA-binding" evidence="1">
    <location>
        <begin position="10"/>
        <end position="107"/>
    </location>
</feature>
<name>A0A1I1G7C3_9RHOB</name>
<dbReference type="OrthoDB" id="9804695at2"/>
<dbReference type="SMART" id="SM00881">
    <property type="entry name" value="CoA_binding"/>
    <property type="match status" value="1"/>
</dbReference>
<dbReference type="InterPro" id="IPR003781">
    <property type="entry name" value="CoA-bd"/>
</dbReference>
<dbReference type="AlphaFoldDB" id="A0A1I1G7C3"/>
<keyword evidence="3" id="KW-1185">Reference proteome</keyword>
<dbReference type="Pfam" id="PF13380">
    <property type="entry name" value="CoA_binding_2"/>
    <property type="match status" value="1"/>
</dbReference>
<dbReference type="PANTHER" id="PTHR33303">
    <property type="entry name" value="CYTOPLASMIC PROTEIN-RELATED"/>
    <property type="match status" value="1"/>
</dbReference>
<evidence type="ECO:0000259" key="1">
    <source>
        <dbReference type="SMART" id="SM00881"/>
    </source>
</evidence>
<protein>
    <recommendedName>
        <fullName evidence="1">CoA-binding domain-containing protein</fullName>
    </recommendedName>
</protein>
<reference evidence="2 3" key="1">
    <citation type="submission" date="2016-10" db="EMBL/GenBank/DDBJ databases">
        <authorList>
            <person name="de Groot N.N."/>
        </authorList>
    </citation>
    <scope>NUCLEOTIDE SEQUENCE [LARGE SCALE GENOMIC DNA]</scope>
    <source>
        <strain evidence="2 3">DSM 19548</strain>
    </source>
</reference>